<dbReference type="EMBL" id="CP043869">
    <property type="protein sequence ID" value="QEQ95598.1"/>
    <property type="molecule type" value="Genomic_DNA"/>
</dbReference>
<keyword evidence="3" id="KW-1185">Reference proteome</keyword>
<accession>A0A5P1R7M0</accession>
<evidence type="ECO:0000259" key="1">
    <source>
        <dbReference type="PROSITE" id="PS50404"/>
    </source>
</evidence>
<keyword evidence="2" id="KW-0808">Transferase</keyword>
<dbReference type="PROSITE" id="PS50404">
    <property type="entry name" value="GST_NTER"/>
    <property type="match status" value="1"/>
</dbReference>
<dbReference type="SUPFAM" id="SSF52833">
    <property type="entry name" value="Thioredoxin-like"/>
    <property type="match status" value="1"/>
</dbReference>
<dbReference type="Proteomes" id="UP000324760">
    <property type="component" value="Chromosome"/>
</dbReference>
<dbReference type="Gene3D" id="3.40.30.10">
    <property type="entry name" value="Glutaredoxin"/>
    <property type="match status" value="1"/>
</dbReference>
<dbReference type="Pfam" id="PF13417">
    <property type="entry name" value="GST_N_3"/>
    <property type="match status" value="1"/>
</dbReference>
<dbReference type="KEGG" id="ncu:F0U83_02145"/>
<dbReference type="GO" id="GO:0016740">
    <property type="term" value="F:transferase activity"/>
    <property type="evidence" value="ECO:0007669"/>
    <property type="project" value="UniProtKB-KW"/>
</dbReference>
<dbReference type="CDD" id="cd00570">
    <property type="entry name" value="GST_N_family"/>
    <property type="match status" value="1"/>
</dbReference>
<proteinExistence type="predicted"/>
<evidence type="ECO:0000313" key="3">
    <source>
        <dbReference type="Proteomes" id="UP000324760"/>
    </source>
</evidence>
<dbReference type="OrthoDB" id="8634103at2"/>
<sequence length="194" mass="22232">MKLVGSSMSPYVRRLRLFLEGKSFEFINLNIYSPEGREALARYTPAMKIPVLMDGEQTIYDSRAIHRYLVSTHFPETPMSWHQENLLSLIDAANDSYVILLLSKRSGIDTDADMLIANLQKERIERTLQLLEKSVASGELADWNYPAMCLFCLLDWISFRELEDLSRYTALNTFHQQHLTSPGVSDSDPRLVDA</sequence>
<dbReference type="RefSeq" id="WP_138986302.1">
    <property type="nucleotide sequence ID" value="NZ_CP043869.1"/>
</dbReference>
<dbReference type="AlphaFoldDB" id="A0A5P1R7M0"/>
<dbReference type="InterPro" id="IPR004045">
    <property type="entry name" value="Glutathione_S-Trfase_N"/>
</dbReference>
<dbReference type="Gene3D" id="1.20.1050.10">
    <property type="match status" value="1"/>
</dbReference>
<protein>
    <submittedName>
        <fullName evidence="2">Glutathione S-transferase family protein</fullName>
    </submittedName>
</protein>
<organism evidence="2 3">
    <name type="scientific">Neptunomonas concharum</name>
    <dbReference type="NCBI Taxonomy" id="1031538"/>
    <lineage>
        <taxon>Bacteria</taxon>
        <taxon>Pseudomonadati</taxon>
        <taxon>Pseudomonadota</taxon>
        <taxon>Gammaproteobacteria</taxon>
        <taxon>Oceanospirillales</taxon>
        <taxon>Oceanospirillaceae</taxon>
        <taxon>Neptunomonas</taxon>
    </lineage>
</organism>
<feature type="domain" description="GST N-terminal" evidence="1">
    <location>
        <begin position="1"/>
        <end position="77"/>
    </location>
</feature>
<evidence type="ECO:0000313" key="2">
    <source>
        <dbReference type="EMBL" id="QEQ95598.1"/>
    </source>
</evidence>
<name>A0A5P1R7M0_9GAMM</name>
<dbReference type="InterPro" id="IPR036249">
    <property type="entry name" value="Thioredoxin-like_sf"/>
</dbReference>
<reference evidence="2 3" key="1">
    <citation type="journal article" date="2019" name="Biochem. Eng. J.">
        <title>Metabolic engineering of the marine bacteria Neptunomonas concharum for the production of acetoin and meso-2,3-butanediol from acetate.</title>
        <authorList>
            <person name="Li W."/>
            <person name="Pu N."/>
            <person name="Liu C.-X."/>
            <person name="Yuan Q.-P."/>
            <person name="Li Z.-J."/>
        </authorList>
    </citation>
    <scope>NUCLEOTIDE SEQUENCE [LARGE SCALE GENOMIC DNA]</scope>
    <source>
        <strain evidence="2 3">JCM17730</strain>
    </source>
</reference>
<gene>
    <name evidence="2" type="ORF">F0U83_02145</name>
</gene>